<dbReference type="InterPro" id="IPR006680">
    <property type="entry name" value="Amidohydro-rel"/>
</dbReference>
<feature type="domain" description="Amidohydrolase-related" evidence="2">
    <location>
        <begin position="108"/>
        <end position="159"/>
    </location>
</feature>
<dbReference type="HOGENOM" id="CLU_1525656_0_0_1"/>
<dbReference type="InterPro" id="IPR011059">
    <property type="entry name" value="Metal-dep_hydrolase_composite"/>
</dbReference>
<organism evidence="3 4">
    <name type="scientific">Paxillus involutus ATCC 200175</name>
    <dbReference type="NCBI Taxonomy" id="664439"/>
    <lineage>
        <taxon>Eukaryota</taxon>
        <taxon>Fungi</taxon>
        <taxon>Dikarya</taxon>
        <taxon>Basidiomycota</taxon>
        <taxon>Agaricomycotina</taxon>
        <taxon>Agaricomycetes</taxon>
        <taxon>Agaricomycetidae</taxon>
        <taxon>Boletales</taxon>
        <taxon>Paxilineae</taxon>
        <taxon>Paxillaceae</taxon>
        <taxon>Paxillus</taxon>
    </lineage>
</organism>
<dbReference type="OrthoDB" id="10264777at2759"/>
<sequence length="176" mass="19936">MASSIWKSAQDLMKHDERLFVIPGGYGSWKWEWQSMEVHESAESSTTSSTAAITPTSLWSRQSSQTMKILDPHLKDGIHEWCDGRRFYKEGDKFYLEDGQRNSLDKCVRNFARFTGCSLGEAIKCATFNPAKCLGIENKKGSLRAGADADLIVLNRQGEVLRLGTWEKGKLVWEKK</sequence>
<dbReference type="AlphaFoldDB" id="A0A0C9TYX1"/>
<dbReference type="SUPFAM" id="SSF51556">
    <property type="entry name" value="Metallo-dependent hydrolases"/>
    <property type="match status" value="1"/>
</dbReference>
<evidence type="ECO:0000313" key="4">
    <source>
        <dbReference type="Proteomes" id="UP000053647"/>
    </source>
</evidence>
<dbReference type="Proteomes" id="UP000053647">
    <property type="component" value="Unassembled WGS sequence"/>
</dbReference>
<dbReference type="MEROPS" id="M38.979"/>
<dbReference type="Gene3D" id="3.20.20.140">
    <property type="entry name" value="Metal-dependent hydrolases"/>
    <property type="match status" value="1"/>
</dbReference>
<reference evidence="4" key="2">
    <citation type="submission" date="2015-01" db="EMBL/GenBank/DDBJ databases">
        <title>Evolutionary Origins and Diversification of the Mycorrhizal Mutualists.</title>
        <authorList>
            <consortium name="DOE Joint Genome Institute"/>
            <consortium name="Mycorrhizal Genomics Consortium"/>
            <person name="Kohler A."/>
            <person name="Kuo A."/>
            <person name="Nagy L.G."/>
            <person name="Floudas D."/>
            <person name="Copeland A."/>
            <person name="Barry K.W."/>
            <person name="Cichocki N."/>
            <person name="Veneault-Fourrey C."/>
            <person name="LaButti K."/>
            <person name="Lindquist E.A."/>
            <person name="Lipzen A."/>
            <person name="Lundell T."/>
            <person name="Morin E."/>
            <person name="Murat C."/>
            <person name="Riley R."/>
            <person name="Ohm R."/>
            <person name="Sun H."/>
            <person name="Tunlid A."/>
            <person name="Henrissat B."/>
            <person name="Grigoriev I.V."/>
            <person name="Hibbett D.S."/>
            <person name="Martin F."/>
        </authorList>
    </citation>
    <scope>NUCLEOTIDE SEQUENCE [LARGE SCALE GENOMIC DNA]</scope>
    <source>
        <strain evidence="4">ATCC 200175</strain>
    </source>
</reference>
<gene>
    <name evidence="3" type="ORF">PAXINDRAFT_11652</name>
</gene>
<dbReference type="GO" id="GO:0008448">
    <property type="term" value="F:N-acetylglucosamine-6-phosphate deacetylase activity"/>
    <property type="evidence" value="ECO:0007669"/>
    <property type="project" value="TreeGrafter"/>
</dbReference>
<proteinExistence type="predicted"/>
<dbReference type="Pfam" id="PF01979">
    <property type="entry name" value="Amidohydro_1"/>
    <property type="match status" value="1"/>
</dbReference>
<evidence type="ECO:0000313" key="3">
    <source>
        <dbReference type="EMBL" id="KIJ15533.1"/>
    </source>
</evidence>
<dbReference type="PANTHER" id="PTHR11113">
    <property type="entry name" value="N-ACETYLGLUCOSAMINE-6-PHOSPHATE DEACETYLASE"/>
    <property type="match status" value="1"/>
</dbReference>
<keyword evidence="1" id="KW-0378">Hydrolase</keyword>
<evidence type="ECO:0000259" key="2">
    <source>
        <dbReference type="Pfam" id="PF01979"/>
    </source>
</evidence>
<dbReference type="GO" id="GO:0006046">
    <property type="term" value="P:N-acetylglucosamine catabolic process"/>
    <property type="evidence" value="ECO:0007669"/>
    <property type="project" value="TreeGrafter"/>
</dbReference>
<dbReference type="EMBL" id="KN819336">
    <property type="protein sequence ID" value="KIJ15533.1"/>
    <property type="molecule type" value="Genomic_DNA"/>
</dbReference>
<evidence type="ECO:0000256" key="1">
    <source>
        <dbReference type="ARBA" id="ARBA00022801"/>
    </source>
</evidence>
<dbReference type="PANTHER" id="PTHR11113:SF14">
    <property type="entry name" value="N-ACETYLGLUCOSAMINE-6-PHOSPHATE DEACETYLASE"/>
    <property type="match status" value="1"/>
</dbReference>
<protein>
    <submittedName>
        <fullName evidence="3">Carbohydrate esterase family 9 protein</fullName>
    </submittedName>
</protein>
<dbReference type="InterPro" id="IPR032466">
    <property type="entry name" value="Metal_Hydrolase"/>
</dbReference>
<keyword evidence="4" id="KW-1185">Reference proteome</keyword>
<dbReference type="SUPFAM" id="SSF51338">
    <property type="entry name" value="Composite domain of metallo-dependent hydrolases"/>
    <property type="match status" value="1"/>
</dbReference>
<accession>A0A0C9TYX1</accession>
<reference evidence="3 4" key="1">
    <citation type="submission" date="2014-06" db="EMBL/GenBank/DDBJ databases">
        <authorList>
            <consortium name="DOE Joint Genome Institute"/>
            <person name="Kuo A."/>
            <person name="Kohler A."/>
            <person name="Nagy L.G."/>
            <person name="Floudas D."/>
            <person name="Copeland A."/>
            <person name="Barry K.W."/>
            <person name="Cichocki N."/>
            <person name="Veneault-Fourrey C."/>
            <person name="LaButti K."/>
            <person name="Lindquist E.A."/>
            <person name="Lipzen A."/>
            <person name="Lundell T."/>
            <person name="Morin E."/>
            <person name="Murat C."/>
            <person name="Sun H."/>
            <person name="Tunlid A."/>
            <person name="Henrissat B."/>
            <person name="Grigoriev I.V."/>
            <person name="Hibbett D.S."/>
            <person name="Martin F."/>
            <person name="Nordberg H.P."/>
            <person name="Cantor M.N."/>
            <person name="Hua S.X."/>
        </authorList>
    </citation>
    <scope>NUCLEOTIDE SEQUENCE [LARGE SCALE GENOMIC DNA]</scope>
    <source>
        <strain evidence="3 4">ATCC 200175</strain>
    </source>
</reference>
<name>A0A0C9TYX1_PAXIN</name>